<accession>A0ABS4EME6</accession>
<keyword evidence="2" id="KW-1185">Reference proteome</keyword>
<comment type="caution">
    <text evidence="1">The sequence shown here is derived from an EMBL/GenBank/DDBJ whole genome shotgun (WGS) entry which is preliminary data.</text>
</comment>
<name>A0ABS4EME6_9HYPH</name>
<reference evidence="1 2" key="1">
    <citation type="submission" date="2021-03" db="EMBL/GenBank/DDBJ databases">
        <title>Genomic Encyclopedia of Type Strains, Phase IV (KMG-IV): sequencing the most valuable type-strain genomes for metagenomic binning, comparative biology and taxonomic classification.</title>
        <authorList>
            <person name="Goeker M."/>
        </authorList>
    </citation>
    <scope>NUCLEOTIDE SEQUENCE [LARGE SCALE GENOMIC DNA]</scope>
    <source>
        <strain evidence="1 2">DSM 26427</strain>
    </source>
</reference>
<proteinExistence type="predicted"/>
<organism evidence="1 2">
    <name type="scientific">Rhizobium herbae</name>
    <dbReference type="NCBI Taxonomy" id="508661"/>
    <lineage>
        <taxon>Bacteria</taxon>
        <taxon>Pseudomonadati</taxon>
        <taxon>Pseudomonadota</taxon>
        <taxon>Alphaproteobacteria</taxon>
        <taxon>Hyphomicrobiales</taxon>
        <taxon>Rhizobiaceae</taxon>
        <taxon>Rhizobium/Agrobacterium group</taxon>
        <taxon>Rhizobium</taxon>
    </lineage>
</organism>
<dbReference type="RefSeq" id="WP_209852860.1">
    <property type="nucleotide sequence ID" value="NZ_JAGGJV010000004.1"/>
</dbReference>
<protein>
    <submittedName>
        <fullName evidence="1">Uncharacterized protein</fullName>
    </submittedName>
</protein>
<sequence>MENSVNFDLIQLKLYDCRSMEKGQGFFGVKESYADLIAISGALDPLRVAVIEFWNSHKKNDTCTGDANLMKKLWERIDRYQLTRNMDNELDRACVSIVSSSTVLDHDEIEGLVETAEILGVSCDVLENILAKNIIGYKSTLK</sequence>
<dbReference type="EMBL" id="JAGGJV010000004">
    <property type="protein sequence ID" value="MBP1859083.1"/>
    <property type="molecule type" value="Genomic_DNA"/>
</dbReference>
<evidence type="ECO:0000313" key="2">
    <source>
        <dbReference type="Proteomes" id="UP000823786"/>
    </source>
</evidence>
<evidence type="ECO:0000313" key="1">
    <source>
        <dbReference type="EMBL" id="MBP1859083.1"/>
    </source>
</evidence>
<gene>
    <name evidence="1" type="ORF">J2Z75_002595</name>
</gene>
<dbReference type="Proteomes" id="UP000823786">
    <property type="component" value="Unassembled WGS sequence"/>
</dbReference>